<keyword evidence="2 3" id="KW-0238">DNA-binding</keyword>
<comment type="similarity">
    <text evidence="1">Belongs to the AfsR/DnrI/RedD regulatory family.</text>
</comment>
<dbReference type="SMART" id="SM01043">
    <property type="entry name" value="BTAD"/>
    <property type="match status" value="1"/>
</dbReference>
<dbReference type="EMBL" id="CP003788">
    <property type="protein sequence ID" value="AFR08381.1"/>
    <property type="molecule type" value="Genomic_DNA"/>
</dbReference>
<dbReference type="eggNOG" id="COG3903">
    <property type="taxonomic scope" value="Bacteria"/>
</dbReference>
<dbReference type="SUPFAM" id="SSF52540">
    <property type="entry name" value="P-loop containing nucleoside triphosphate hydrolases"/>
    <property type="match status" value="1"/>
</dbReference>
<evidence type="ECO:0000259" key="4">
    <source>
        <dbReference type="PROSITE" id="PS51755"/>
    </source>
</evidence>
<dbReference type="RefSeq" id="WP_014910839.1">
    <property type="nucleotide sequence ID" value="NC_018524.1"/>
</dbReference>
<dbReference type="OrthoDB" id="3194665at2"/>
<dbReference type="PATRIC" id="fig|1205910.3.peg.5151"/>
<dbReference type="KEGG" id="nal:B005_5441"/>
<dbReference type="Proteomes" id="UP000003779">
    <property type="component" value="Chromosome"/>
</dbReference>
<proteinExistence type="inferred from homology"/>
<name>J7L6P4_NOCAA</name>
<dbReference type="Gene3D" id="3.40.50.300">
    <property type="entry name" value="P-loop containing nucleotide triphosphate hydrolases"/>
    <property type="match status" value="1"/>
</dbReference>
<dbReference type="SMART" id="SM00862">
    <property type="entry name" value="Trans_reg_C"/>
    <property type="match status" value="1"/>
</dbReference>
<evidence type="ECO:0000256" key="2">
    <source>
        <dbReference type="ARBA" id="ARBA00023125"/>
    </source>
</evidence>
<reference evidence="5 6" key="1">
    <citation type="journal article" date="2012" name="J. Bacteriol.">
        <title>Whole-Genome Sequence of Nocardiopsis alba Strain ATCC BAA-2165, Associated with Honeybees.</title>
        <authorList>
            <person name="Qiao J."/>
            <person name="Chen L."/>
            <person name="Li Y."/>
            <person name="Wang J."/>
            <person name="Zhang W."/>
            <person name="Chen S."/>
        </authorList>
    </citation>
    <scope>NUCLEOTIDE SEQUENCE [LARGE SCALE GENOMIC DNA]</scope>
    <source>
        <strain evidence="6">ATCC BAA-2165 / BE74</strain>
    </source>
</reference>
<protein>
    <submittedName>
        <fullName evidence="5">Transcriptional regulator, winged helix family protein</fullName>
    </submittedName>
</protein>
<dbReference type="eggNOG" id="COG3629">
    <property type="taxonomic scope" value="Bacteria"/>
</dbReference>
<feature type="domain" description="OmpR/PhoB-type" evidence="4">
    <location>
        <begin position="1"/>
        <end position="92"/>
    </location>
</feature>
<dbReference type="PROSITE" id="PS51755">
    <property type="entry name" value="OMPR_PHOB"/>
    <property type="match status" value="1"/>
</dbReference>
<dbReference type="InterPro" id="IPR036388">
    <property type="entry name" value="WH-like_DNA-bd_sf"/>
</dbReference>
<evidence type="ECO:0000313" key="6">
    <source>
        <dbReference type="Proteomes" id="UP000003779"/>
    </source>
</evidence>
<dbReference type="InterPro" id="IPR005158">
    <property type="entry name" value="BTAD"/>
</dbReference>
<dbReference type="HOGENOM" id="CLU_004665_1_3_11"/>
<dbReference type="STRING" id="1205910.B005_5441"/>
<dbReference type="Gene3D" id="1.25.40.10">
    <property type="entry name" value="Tetratricopeptide repeat domain"/>
    <property type="match status" value="1"/>
</dbReference>
<dbReference type="GO" id="GO:0003677">
    <property type="term" value="F:DNA binding"/>
    <property type="evidence" value="ECO:0007669"/>
    <property type="project" value="UniProtKB-UniRule"/>
</dbReference>
<dbReference type="AlphaFoldDB" id="J7L6P4"/>
<dbReference type="GO" id="GO:0000160">
    <property type="term" value="P:phosphorelay signal transduction system"/>
    <property type="evidence" value="ECO:0007669"/>
    <property type="project" value="InterPro"/>
</dbReference>
<dbReference type="SUPFAM" id="SSF48452">
    <property type="entry name" value="TPR-like"/>
    <property type="match status" value="1"/>
</dbReference>
<dbReference type="InterPro" id="IPR027417">
    <property type="entry name" value="P-loop_NTPase"/>
</dbReference>
<dbReference type="InterPro" id="IPR016032">
    <property type="entry name" value="Sig_transdc_resp-reg_C-effctor"/>
</dbReference>
<dbReference type="Gene3D" id="1.10.10.10">
    <property type="entry name" value="Winged helix-like DNA-binding domain superfamily/Winged helix DNA-binding domain"/>
    <property type="match status" value="1"/>
</dbReference>
<evidence type="ECO:0000256" key="1">
    <source>
        <dbReference type="ARBA" id="ARBA00005820"/>
    </source>
</evidence>
<dbReference type="PRINTS" id="PR00364">
    <property type="entry name" value="DISEASERSIST"/>
</dbReference>
<dbReference type="InterPro" id="IPR001867">
    <property type="entry name" value="OmpR/PhoB-type_DNA-bd"/>
</dbReference>
<feature type="DNA-binding region" description="OmpR/PhoB-type" evidence="3">
    <location>
        <begin position="1"/>
        <end position="92"/>
    </location>
</feature>
<dbReference type="InterPro" id="IPR058852">
    <property type="entry name" value="HTH_77"/>
</dbReference>
<evidence type="ECO:0000256" key="3">
    <source>
        <dbReference type="PROSITE-ProRule" id="PRU01091"/>
    </source>
</evidence>
<reference evidence="6" key="2">
    <citation type="submission" date="2012-08" db="EMBL/GenBank/DDBJ databases">
        <title>Whole-genome sequence of Nocardiopsis alba strain ATCC BAA-2165 associated with honeybees.</title>
        <authorList>
            <person name="Qiao J."/>
            <person name="Chen L."/>
            <person name="Li Y."/>
            <person name="Wang J."/>
            <person name="Zhang W."/>
            <person name="Chen S."/>
        </authorList>
    </citation>
    <scope>NUCLEOTIDE SEQUENCE [LARGE SCALE GENOMIC DNA]</scope>
    <source>
        <strain evidence="6">ATCC BAA-2165 / BE74</strain>
    </source>
</reference>
<dbReference type="Pfam" id="PF25872">
    <property type="entry name" value="HTH_77"/>
    <property type="match status" value="1"/>
</dbReference>
<sequence length="1124" mass="123535">MRFSILGPLQVHDAAGAPVGVGGARLRALLVSLLLHPGRTVGVERLTDTIWGWDETPAAAGNALQALVSRLRRALGEEARIHGDGSGYRLEIAPEQVDLHVFEASAGSGRAHLTSGRPAEAEAALVEALSLWRGPALSDLTARGRAEDVALRLAEIHRTAEEDLLEARLDLGRYTEALPEAEAVAGRDPHRERPIELLMRALAGGGRVAEALDVYEAFRARLAEELGLDPSPRLRRVHLNLLRGETAPAPENTIERNVRPPAAPSVRLPRPLTDFVPRENEVGATVERLSGSRTVTLIGPGGAGKTRLAAESAETLAERNPGMVSGGVRWVELAPVGQGTDLHQVVADTLELREYAVIRANTGAAHLDPAERVASHLGDRPFLLVLDNCEHLIAEAAALTESLLARCPGLRVLATSREPLGVPGEVLLPVPPLDLPPEGDDLERARTRSSVRLFTERAEAVRPGFRVSQDNLAHVVRITRELDGMPLALELAAARLRMMTPGQLAERLTDRFRLLTNGSRSALPRHRTLRAVVDWSWELLDEAERRLLRRLAVFPGGAGLEAVERVGSDPGEEAEGGVLGRDVWSVLFALVDKSLVVAENPVRDDAPPTYRQSETVRAYALERLAESGEEERVREAHARYVVDLWRRADPELRGPEQASWLARLGTAIDDCHAAFRWAVERRDAELALDLVEYTQWYWALDGGRSRNHRWAEATLELVGEEVPRGRETAYAMCLFSLDEGVERGREGILALLTEVERLLRAGERETGRHPSLALCLVYGAITDGRVDGPWRVRLEEELEGADDPWTRALLYLMTAMLDATFGEIGRSRERAGLALEGMRALGDAWGQCNALAQLVDVCFHTDPERCGDLLSEGIGLAERSGLRGIVALFRILRAQTLVELGRIASAEEDLETVTGTPLEKEHLVTFRMTRVMWLQAAGRQEEARRLVDETEPVVVGLGGLAPIYIEPAWRGLTADVALSDGDVARAWKEAGRAWWLAGRGLSTYKSEILEIFARIVVDSDPERAVLLLGHAATLRGGLPSRRPRTLRLGERLVEVLGEARFARLWSEGVDTPTPEASARVGEWLERIVPDDVDRRAHARRPLHARTRFRYGVGRPTPRAGRRPR</sequence>
<dbReference type="GO" id="GO:0006355">
    <property type="term" value="P:regulation of DNA-templated transcription"/>
    <property type="evidence" value="ECO:0007669"/>
    <property type="project" value="InterPro"/>
</dbReference>
<organism evidence="5 6">
    <name type="scientific">Nocardiopsis alba (strain ATCC BAA-2165 / BE74)</name>
    <dbReference type="NCBI Taxonomy" id="1205910"/>
    <lineage>
        <taxon>Bacteria</taxon>
        <taxon>Bacillati</taxon>
        <taxon>Actinomycetota</taxon>
        <taxon>Actinomycetes</taxon>
        <taxon>Streptosporangiales</taxon>
        <taxon>Nocardiopsidaceae</taxon>
        <taxon>Nocardiopsis</taxon>
    </lineage>
</organism>
<dbReference type="PANTHER" id="PTHR47691:SF3">
    <property type="entry name" value="HTH-TYPE TRANSCRIPTIONAL REGULATOR RV0890C-RELATED"/>
    <property type="match status" value="1"/>
</dbReference>
<dbReference type="InterPro" id="IPR011990">
    <property type="entry name" value="TPR-like_helical_dom_sf"/>
</dbReference>
<dbReference type="Pfam" id="PF00486">
    <property type="entry name" value="Trans_reg_C"/>
    <property type="match status" value="1"/>
</dbReference>
<dbReference type="CDD" id="cd15831">
    <property type="entry name" value="BTAD"/>
    <property type="match status" value="1"/>
</dbReference>
<dbReference type="SUPFAM" id="SSF46894">
    <property type="entry name" value="C-terminal effector domain of the bipartite response regulators"/>
    <property type="match status" value="1"/>
</dbReference>
<dbReference type="Pfam" id="PF03704">
    <property type="entry name" value="BTAD"/>
    <property type="match status" value="1"/>
</dbReference>
<evidence type="ECO:0000313" key="5">
    <source>
        <dbReference type="EMBL" id="AFR08381.1"/>
    </source>
</evidence>
<gene>
    <name evidence="5" type="ordered locus">B005_5441</name>
</gene>
<accession>J7L6P4</accession>
<dbReference type="PANTHER" id="PTHR47691">
    <property type="entry name" value="REGULATOR-RELATED"/>
    <property type="match status" value="1"/>
</dbReference>